<name>A0A5C5WD19_9PLAN</name>
<dbReference type="EMBL" id="SIHI01000021">
    <property type="protein sequence ID" value="TWT47975.1"/>
    <property type="molecule type" value="Genomic_DNA"/>
</dbReference>
<keyword evidence="2" id="KW-1185">Reference proteome</keyword>
<dbReference type="AlphaFoldDB" id="A0A5C5WD19"/>
<protein>
    <recommendedName>
        <fullName evidence="3">Tetratricopeptide repeat protein</fullName>
    </recommendedName>
</protein>
<dbReference type="InterPro" id="IPR011990">
    <property type="entry name" value="TPR-like_helical_dom_sf"/>
</dbReference>
<sequence length="853" mass="96780">MIEVVKTKLFCLPMIRQWIVLCIVFGSGFASADDLTSTFYQGLRQRNLFLIAEDYAVSQLARPNLLPHERAILTVELSRTLLEHGALSSGVERNELWQEARRILEEFSTTSPDNPKSIVVEAQLAMLPATIGGTLAWEAEIASEHPTIGQEAKTLLETSFRTIDDVLKKVKSLDKPSARELADGALDRRGQQHLEHQLIIRRALAQTQLARLLETNANQAALLIEADDALKSLLRKRLDPDSEFDVKILRSQIYRLRGDLHQAGAVLRTVDLEGLGQEANDRHLAESLRVFNENGEHDEARQLIADRTQQRHPLSDELRVAIVESLLDVRESSGAQGNTDLQTQLLEQARFHHERTRGKWRQLTHAALRDIQQDMELGAELSELVRSAQTSYFQGDLDEASRKYRDAAVLAKQQGLNDQAVDFGLTLGSIQIDQKQWEPAEQTFSEIERAFPNHSKAATAALMACYAMGRHYSSDPSQERRLRYEEMLQSVQTKYAGTQTAADAAWMLGVHQEQRLQWTEAVQHYRKIEPTDSRFDIASLRIILLYERILNRLKELDGDVSDWEQQLLEEIVRIDEGFPQQREFDSLDQTRTALKISQLLLEHQDRWYNVADIWLARIDETITQRRLRQDRSTQDDNSDQQWNQIARAASQLRIVSLAGQQRLSAARDLMFQLGDTSPTAMLSILLGLTELTAMVEPSRQVELGRLQLQAVERLSDSRDELSSSQQDLLDNAHAEAMVATGNGPEAVDLYESLIAKQPRSGRLMLKVIDVLTSMGSEENLRKAKAWWTRYEKLQKPGSTEWVTARLAIARLSDQLGERESAKKLLGVTRTLYPDLGSESLKAEIEKLLEMWAN</sequence>
<accession>A0A5C5WD19</accession>
<dbReference type="Gene3D" id="1.25.40.10">
    <property type="entry name" value="Tetratricopeptide repeat domain"/>
    <property type="match status" value="1"/>
</dbReference>
<proteinExistence type="predicted"/>
<evidence type="ECO:0008006" key="3">
    <source>
        <dbReference type="Google" id="ProtNLM"/>
    </source>
</evidence>
<evidence type="ECO:0000313" key="2">
    <source>
        <dbReference type="Proteomes" id="UP000317243"/>
    </source>
</evidence>
<evidence type="ECO:0000313" key="1">
    <source>
        <dbReference type="EMBL" id="TWT47975.1"/>
    </source>
</evidence>
<gene>
    <name evidence="1" type="ORF">KOR42_40590</name>
</gene>
<dbReference type="Proteomes" id="UP000317243">
    <property type="component" value="Unassembled WGS sequence"/>
</dbReference>
<organism evidence="1 2">
    <name type="scientific">Thalassoglobus neptunius</name>
    <dbReference type="NCBI Taxonomy" id="1938619"/>
    <lineage>
        <taxon>Bacteria</taxon>
        <taxon>Pseudomonadati</taxon>
        <taxon>Planctomycetota</taxon>
        <taxon>Planctomycetia</taxon>
        <taxon>Planctomycetales</taxon>
        <taxon>Planctomycetaceae</taxon>
        <taxon>Thalassoglobus</taxon>
    </lineage>
</organism>
<reference evidence="1 2" key="1">
    <citation type="submission" date="2019-02" db="EMBL/GenBank/DDBJ databases">
        <title>Deep-cultivation of Planctomycetes and their phenomic and genomic characterization uncovers novel biology.</title>
        <authorList>
            <person name="Wiegand S."/>
            <person name="Jogler M."/>
            <person name="Boedeker C."/>
            <person name="Pinto D."/>
            <person name="Vollmers J."/>
            <person name="Rivas-Marin E."/>
            <person name="Kohn T."/>
            <person name="Peeters S.H."/>
            <person name="Heuer A."/>
            <person name="Rast P."/>
            <person name="Oberbeckmann S."/>
            <person name="Bunk B."/>
            <person name="Jeske O."/>
            <person name="Meyerdierks A."/>
            <person name="Storesund J.E."/>
            <person name="Kallscheuer N."/>
            <person name="Luecker S."/>
            <person name="Lage O.M."/>
            <person name="Pohl T."/>
            <person name="Merkel B.J."/>
            <person name="Hornburger P."/>
            <person name="Mueller R.-W."/>
            <person name="Bruemmer F."/>
            <person name="Labrenz M."/>
            <person name="Spormann A.M."/>
            <person name="Op Den Camp H."/>
            <person name="Overmann J."/>
            <person name="Amann R."/>
            <person name="Jetten M.S.M."/>
            <person name="Mascher T."/>
            <person name="Medema M.H."/>
            <person name="Devos D.P."/>
            <person name="Kaster A.-K."/>
            <person name="Ovreas L."/>
            <person name="Rohde M."/>
            <person name="Galperin M.Y."/>
            <person name="Jogler C."/>
        </authorList>
    </citation>
    <scope>NUCLEOTIDE SEQUENCE [LARGE SCALE GENOMIC DNA]</scope>
    <source>
        <strain evidence="1 2">KOR42</strain>
    </source>
</reference>
<comment type="caution">
    <text evidence="1">The sequence shown here is derived from an EMBL/GenBank/DDBJ whole genome shotgun (WGS) entry which is preliminary data.</text>
</comment>
<dbReference type="SUPFAM" id="SSF48452">
    <property type="entry name" value="TPR-like"/>
    <property type="match status" value="1"/>
</dbReference>
<dbReference type="OrthoDB" id="240605at2"/>